<dbReference type="FunFam" id="1.25.40.10:FF:000393">
    <property type="entry name" value="Pentatricopeptide repeat-containing protein At1g20230"/>
    <property type="match status" value="2"/>
</dbReference>
<dbReference type="PANTHER" id="PTHR47926">
    <property type="entry name" value="PENTATRICOPEPTIDE REPEAT-CONTAINING PROTEIN"/>
    <property type="match status" value="1"/>
</dbReference>
<organism evidence="9 10">
    <name type="scientific">Prunus yedoensis var. nudiflora</name>
    <dbReference type="NCBI Taxonomy" id="2094558"/>
    <lineage>
        <taxon>Eukaryota</taxon>
        <taxon>Viridiplantae</taxon>
        <taxon>Streptophyta</taxon>
        <taxon>Embryophyta</taxon>
        <taxon>Tracheophyta</taxon>
        <taxon>Spermatophyta</taxon>
        <taxon>Magnoliopsida</taxon>
        <taxon>eudicotyledons</taxon>
        <taxon>Gunneridae</taxon>
        <taxon>Pentapetalae</taxon>
        <taxon>rosids</taxon>
        <taxon>fabids</taxon>
        <taxon>Rosales</taxon>
        <taxon>Rosaceae</taxon>
        <taxon>Amygdaloideae</taxon>
        <taxon>Amygdaleae</taxon>
        <taxon>Prunus</taxon>
    </lineage>
</organism>
<comment type="similarity">
    <text evidence="7">Belongs to the PPR family. PCMP-E subfamily.</text>
</comment>
<dbReference type="GO" id="GO:0005524">
    <property type="term" value="F:ATP binding"/>
    <property type="evidence" value="ECO:0007669"/>
    <property type="project" value="UniProtKB-KW"/>
</dbReference>
<dbReference type="InterPro" id="IPR018370">
    <property type="entry name" value="Chaperonin_Cpn60_CS"/>
</dbReference>
<dbReference type="GO" id="GO:0003723">
    <property type="term" value="F:RNA binding"/>
    <property type="evidence" value="ECO:0007669"/>
    <property type="project" value="InterPro"/>
</dbReference>
<dbReference type="Proteomes" id="UP000250321">
    <property type="component" value="Unassembled WGS sequence"/>
</dbReference>
<keyword evidence="5" id="KW-0067">ATP-binding</keyword>
<dbReference type="Gene3D" id="1.10.560.10">
    <property type="entry name" value="GroEL-like equatorial domain"/>
    <property type="match status" value="2"/>
</dbReference>
<dbReference type="Pfam" id="PF00118">
    <property type="entry name" value="Cpn60_TCP1"/>
    <property type="match status" value="2"/>
</dbReference>
<dbReference type="InterPro" id="IPR002423">
    <property type="entry name" value="Cpn60/GroEL/TCP-1"/>
</dbReference>
<feature type="repeat" description="PPR" evidence="8">
    <location>
        <begin position="538"/>
        <end position="572"/>
    </location>
</feature>
<dbReference type="FunFam" id="1.25.40.10:FF:000031">
    <property type="entry name" value="Pentatricopeptide repeat-containing protein mitochondrial"/>
    <property type="match status" value="1"/>
</dbReference>
<feature type="repeat" description="PPR" evidence="8">
    <location>
        <begin position="811"/>
        <end position="845"/>
    </location>
</feature>
<dbReference type="InterPro" id="IPR027410">
    <property type="entry name" value="TCP-1-like_intermed_sf"/>
</dbReference>
<dbReference type="OrthoDB" id="881013at2759"/>
<dbReference type="STRING" id="2094558.A0A314YJA7"/>
<dbReference type="Pfam" id="PF20431">
    <property type="entry name" value="E_motif"/>
    <property type="match status" value="1"/>
</dbReference>
<dbReference type="PANTHER" id="PTHR47926:SF389">
    <property type="entry name" value="PENTATRICOPEPTIDE PROTEIN-RELATED"/>
    <property type="match status" value="1"/>
</dbReference>
<protein>
    <recommendedName>
        <fullName evidence="11">Pentatricopeptide repeat-containing protein</fullName>
    </recommendedName>
</protein>
<evidence type="ECO:0000256" key="7">
    <source>
        <dbReference type="ARBA" id="ARBA00061659"/>
    </source>
</evidence>
<comment type="caution">
    <text evidence="9">The sequence shown here is derived from an EMBL/GenBank/DDBJ whole genome shotgun (WGS) entry which is preliminary data.</text>
</comment>
<dbReference type="FunFam" id="1.25.40.10:FF:000280">
    <property type="entry name" value="Pentatricopeptide repeat-containing protein"/>
    <property type="match status" value="1"/>
</dbReference>
<dbReference type="EMBL" id="PJQY01001220">
    <property type="protein sequence ID" value="PQQ04608.1"/>
    <property type="molecule type" value="Genomic_DNA"/>
</dbReference>
<dbReference type="Gene3D" id="3.30.260.10">
    <property type="entry name" value="TCP-1-like chaperonin intermediate domain"/>
    <property type="match status" value="2"/>
</dbReference>
<proteinExistence type="inferred from homology"/>
<dbReference type="PROSITE" id="PS51375">
    <property type="entry name" value="PPR"/>
    <property type="match status" value="6"/>
</dbReference>
<evidence type="ECO:0000256" key="4">
    <source>
        <dbReference type="ARBA" id="ARBA00022741"/>
    </source>
</evidence>
<comment type="similarity">
    <text evidence="1">Belongs to the chaperonin (HSP60) family.</text>
</comment>
<dbReference type="PROSITE" id="PS00296">
    <property type="entry name" value="CHAPERONINS_CPN60"/>
    <property type="match status" value="1"/>
</dbReference>
<sequence length="1149" mass="126322">MCNRNYVAKDISFGVGARAALLQGVSEVAEAVKVTMGPKGRYVIIENSHKDPKVTKDGVTVAKSISFKGKYKNVGADLVKQVAKATNTAAGDGTTCATVLTQAILTEGCKSIAAGVNAMDLRIGINMAVDAVVSDLKSRALMISTPDEITQVATISANGEREIGELIARAMEKVGKEGVITVADGNTLDNELEVELENPLILIYEKKISDLNSLVKILELAVNKLRPLLIVAEDVEGDPLAVLILNKHHAGVKVITEDRGLTLDKVQFEMLGTAKKVTVSLDDTIILHGGGDKKQIEERCEELRTAMEKSTAMFDKEKAQERLSKLSGGVAVFKVGGVSEAEVGERKDRVTDALNATRAAVEEGIVPGGGVALLYATKALDNLQVQNEDQRRGVQIIQNALKAPTFTIVSNAGFDGPLVLGKLLEQDDPKFGYDAAKEQPPILDDNGSVFQNLNFFMLHASSQRFKSTSSRLHHTHFRFPPNLSRSFSKPRHIHRTQIISHPPSEFLAAKLVTAYARSGLIFDAQKFFDTGPVEGRSNLLLWNSILRANVSHGFYEQALKLYDKMTNLGVLGDGFTFPLVIRACAFMDRLKLSKKVHSHVLQMGFQNHLHVVNELIGMYGKLGRMDFARRLFDRMRLRSYVSWNTMVSSYAFNYDCDGATEMFRRMELEGLEPNPVTWTSLLSSHARCGRREETIQLFGMMRVRGVGTTAEVLAVVLSVCADLAVVDKGKMIHGYVIRGGFKDYLFVENALICMYGKCGLVEDADKLFLGMESKNLVSWNALISCYAESGLCDEAFTIFSQLNDHPFMRPNIISWSAVIGGFSSKGRGEESLELFRQMQSIGAMANSVTISSVLSVCAELAVLNLGKEIHGHVVRALMQSNILVGNGLVNMYTKCGSFKQGHLVFENIDSKDLISWNTMIAGYGMHGLGENALRIFYQMLESGFKPDNITFIAVLSACSHVGLVTEGCRLFDQMIGVYGIEPQMEHYACMVDLLGRAGLLHEGSNIVKNMPMEPNACVWGALLNSCRMHKNTDIAEETATHIFNMNSEITGSYMLLSNIYAASGRWEDSAKVRISAKTKGLKKIRGQSWIEVKNRVFMFSAGNTMQGGLELIHGILKDLALQMESEGYIPNKRIIQQNVDKELNLMVEA</sequence>
<dbReference type="InterPro" id="IPR001844">
    <property type="entry name" value="Cpn60/GroEL"/>
</dbReference>
<dbReference type="SUPFAM" id="SSF52029">
    <property type="entry name" value="GroEL apical domain-like"/>
    <property type="match status" value="1"/>
</dbReference>
<dbReference type="Pfam" id="PF13041">
    <property type="entry name" value="PPR_2"/>
    <property type="match status" value="3"/>
</dbReference>
<feature type="repeat" description="PPR" evidence="8">
    <location>
        <begin position="775"/>
        <end position="809"/>
    </location>
</feature>
<comment type="similarity">
    <text evidence="2">Belongs to the TCP-1 chaperonin family.</text>
</comment>
<dbReference type="GO" id="GO:0140662">
    <property type="term" value="F:ATP-dependent protein folding chaperone"/>
    <property type="evidence" value="ECO:0007669"/>
    <property type="project" value="InterPro"/>
</dbReference>
<dbReference type="InterPro" id="IPR011990">
    <property type="entry name" value="TPR-like_helical_dom_sf"/>
</dbReference>
<keyword evidence="10" id="KW-1185">Reference proteome</keyword>
<dbReference type="InterPro" id="IPR046848">
    <property type="entry name" value="E_motif"/>
</dbReference>
<dbReference type="InterPro" id="IPR017998">
    <property type="entry name" value="Chaperone_TCP-1"/>
</dbReference>
<evidence type="ECO:0000313" key="10">
    <source>
        <dbReference type="Proteomes" id="UP000250321"/>
    </source>
</evidence>
<feature type="repeat" description="PPR" evidence="8">
    <location>
        <begin position="674"/>
        <end position="708"/>
    </location>
</feature>
<feature type="repeat" description="PPR" evidence="8">
    <location>
        <begin position="912"/>
        <end position="946"/>
    </location>
</feature>
<gene>
    <name evidence="9" type="ORF">Pyn_40326</name>
</gene>
<evidence type="ECO:0008006" key="11">
    <source>
        <dbReference type="Google" id="ProtNLM"/>
    </source>
</evidence>
<dbReference type="GO" id="GO:0042026">
    <property type="term" value="P:protein refolding"/>
    <property type="evidence" value="ECO:0007669"/>
    <property type="project" value="InterPro"/>
</dbReference>
<evidence type="ECO:0000256" key="8">
    <source>
        <dbReference type="PROSITE-ProRule" id="PRU00708"/>
    </source>
</evidence>
<evidence type="ECO:0000256" key="2">
    <source>
        <dbReference type="ARBA" id="ARBA00008020"/>
    </source>
</evidence>
<keyword evidence="3" id="KW-0677">Repeat</keyword>
<dbReference type="Pfam" id="PF01535">
    <property type="entry name" value="PPR"/>
    <property type="match status" value="4"/>
</dbReference>
<dbReference type="Gene3D" id="3.50.7.10">
    <property type="entry name" value="GroEL"/>
    <property type="match status" value="2"/>
</dbReference>
<feature type="repeat" description="PPR" evidence="8">
    <location>
        <begin position="639"/>
        <end position="673"/>
    </location>
</feature>
<reference evidence="9 10" key="1">
    <citation type="submission" date="2018-02" db="EMBL/GenBank/DDBJ databases">
        <title>Draft genome of wild Prunus yedoensis var. nudiflora.</title>
        <authorList>
            <person name="Baek S."/>
            <person name="Kim J.-H."/>
            <person name="Choi K."/>
            <person name="Kim G.-B."/>
            <person name="Cho A."/>
            <person name="Jang H."/>
            <person name="Shin C.-H."/>
            <person name="Yu H.-J."/>
            <person name="Mun J.-H."/>
        </authorList>
    </citation>
    <scope>NUCLEOTIDE SEQUENCE [LARGE SCALE GENOMIC DNA]</scope>
    <source>
        <strain evidence="10">cv. Jeju island</strain>
        <tissue evidence="9">Leaf</tissue>
    </source>
</reference>
<evidence type="ECO:0000256" key="1">
    <source>
        <dbReference type="ARBA" id="ARBA00006607"/>
    </source>
</evidence>
<evidence type="ECO:0000256" key="5">
    <source>
        <dbReference type="ARBA" id="ARBA00022840"/>
    </source>
</evidence>
<dbReference type="SUPFAM" id="SSF54849">
    <property type="entry name" value="GroEL-intermediate domain like"/>
    <property type="match status" value="1"/>
</dbReference>
<dbReference type="PRINTS" id="PR00304">
    <property type="entry name" value="TCOMPLEXTCP1"/>
</dbReference>
<dbReference type="NCBIfam" id="TIGR00756">
    <property type="entry name" value="PPR"/>
    <property type="match status" value="6"/>
</dbReference>
<dbReference type="InterPro" id="IPR046960">
    <property type="entry name" value="PPR_At4g14850-like_plant"/>
</dbReference>
<dbReference type="InterPro" id="IPR027413">
    <property type="entry name" value="GROEL-like_equatorial_sf"/>
</dbReference>
<dbReference type="SUPFAM" id="SSF48592">
    <property type="entry name" value="GroEL equatorial domain-like"/>
    <property type="match status" value="1"/>
</dbReference>
<dbReference type="GO" id="GO:0009451">
    <property type="term" value="P:RNA modification"/>
    <property type="evidence" value="ECO:0007669"/>
    <property type="project" value="InterPro"/>
</dbReference>
<accession>A0A314YJA7</accession>
<evidence type="ECO:0000313" key="9">
    <source>
        <dbReference type="EMBL" id="PQQ04608.1"/>
    </source>
</evidence>
<evidence type="ECO:0000256" key="6">
    <source>
        <dbReference type="ARBA" id="ARBA00023186"/>
    </source>
</evidence>
<name>A0A314YJA7_PRUYE</name>
<dbReference type="AlphaFoldDB" id="A0A314YJA7"/>
<evidence type="ECO:0000256" key="3">
    <source>
        <dbReference type="ARBA" id="ARBA00022737"/>
    </source>
</evidence>
<dbReference type="InterPro" id="IPR002885">
    <property type="entry name" value="PPR_rpt"/>
</dbReference>
<dbReference type="InterPro" id="IPR027409">
    <property type="entry name" value="GroEL-like_apical_dom_sf"/>
</dbReference>
<dbReference type="CDD" id="cd03344">
    <property type="entry name" value="GroEL"/>
    <property type="match status" value="1"/>
</dbReference>
<keyword evidence="6" id="KW-0143">Chaperone</keyword>
<dbReference type="Gene3D" id="1.25.40.10">
    <property type="entry name" value="Tetratricopeptide repeat domain"/>
    <property type="match status" value="5"/>
</dbReference>
<keyword evidence="4" id="KW-0547">Nucleotide-binding</keyword>